<dbReference type="InterPro" id="IPR016055">
    <property type="entry name" value="A-D-PHexomutase_a/b/a-I/II/III"/>
</dbReference>
<dbReference type="Pfam" id="PF02880">
    <property type="entry name" value="PGM_PMM_III"/>
    <property type="match status" value="1"/>
</dbReference>
<feature type="domain" description="Alpha-D-phosphohexomutase alpha/beta/alpha" evidence="7">
    <location>
        <begin position="116"/>
        <end position="218"/>
    </location>
</feature>
<evidence type="ECO:0000259" key="6">
    <source>
        <dbReference type="Pfam" id="PF02879"/>
    </source>
</evidence>
<dbReference type="InterPro" id="IPR005845">
    <property type="entry name" value="A-D-PHexomutase_a/b/a-II"/>
</dbReference>
<keyword evidence="2" id="KW-0597">Phosphoprotein</keyword>
<dbReference type="PANTHER" id="PTHR43771">
    <property type="entry name" value="PHOSPHOMANNOMUTASE"/>
    <property type="match status" value="1"/>
</dbReference>
<protein>
    <recommendedName>
        <fullName evidence="10">Phosphomannomutase</fullName>
    </recommendedName>
</protein>
<evidence type="ECO:0000256" key="1">
    <source>
        <dbReference type="ARBA" id="ARBA00001946"/>
    </source>
</evidence>
<dbReference type="GO" id="GO:0005975">
    <property type="term" value="P:carbohydrate metabolic process"/>
    <property type="evidence" value="ECO:0007669"/>
    <property type="project" value="InterPro"/>
</dbReference>
<evidence type="ECO:0008006" key="10">
    <source>
        <dbReference type="Google" id="ProtNLM"/>
    </source>
</evidence>
<evidence type="ECO:0000256" key="5">
    <source>
        <dbReference type="ARBA" id="ARBA00023235"/>
    </source>
</evidence>
<organism evidence="8 9">
    <name type="scientific">Candidatus Wolfebacteria bacterium CG02_land_8_20_14_3_00_37_12</name>
    <dbReference type="NCBI Taxonomy" id="1975066"/>
    <lineage>
        <taxon>Bacteria</taxon>
        <taxon>Candidatus Wolfeibacteriota</taxon>
    </lineage>
</organism>
<dbReference type="PRINTS" id="PR00509">
    <property type="entry name" value="PGMPMM"/>
</dbReference>
<sequence>MNHITIYANFLKRFLNPKRKLKVVFDCSNGTTGMILKRLKIKDLRFKIINDEPDGNFPGHGPNPWAKGAMSQLQKEILRRKADLGIIFDADGDRVFFVDNLGHVVEPDVIARLLIWQLQPKKVVFDIRAGWLVKKIQDLRFKIYESRVGHFYIKKLMRKTGADLGVEKSGHYYFALRLVRQSFSIGESLDKGGLSYFDAGILTAIEIINAVSKLPYSLAYFSDLLPQYYRSGEIN</sequence>
<evidence type="ECO:0000313" key="9">
    <source>
        <dbReference type="Proteomes" id="UP000230595"/>
    </source>
</evidence>
<evidence type="ECO:0000256" key="4">
    <source>
        <dbReference type="ARBA" id="ARBA00022842"/>
    </source>
</evidence>
<dbReference type="Pfam" id="PF02879">
    <property type="entry name" value="PGM_PMM_II"/>
    <property type="match status" value="1"/>
</dbReference>
<comment type="caution">
    <text evidence="8">The sequence shown here is derived from an EMBL/GenBank/DDBJ whole genome shotgun (WGS) entry which is preliminary data.</text>
</comment>
<keyword evidence="4" id="KW-0460">Magnesium</keyword>
<dbReference type="Proteomes" id="UP000230595">
    <property type="component" value="Unassembled WGS sequence"/>
</dbReference>
<evidence type="ECO:0000256" key="2">
    <source>
        <dbReference type="ARBA" id="ARBA00022553"/>
    </source>
</evidence>
<dbReference type="PANTHER" id="PTHR43771:SF1">
    <property type="entry name" value="PHOSPHOMANNOMUTASE"/>
    <property type="match status" value="1"/>
</dbReference>
<dbReference type="AlphaFoldDB" id="A0A2M7CPW7"/>
<proteinExistence type="predicted"/>
<dbReference type="GO" id="GO:0016868">
    <property type="term" value="F:intramolecular phosphotransferase activity"/>
    <property type="evidence" value="ECO:0007669"/>
    <property type="project" value="InterPro"/>
</dbReference>
<accession>A0A2M7CPW7</accession>
<name>A0A2M7CPW7_9BACT</name>
<feature type="domain" description="Alpha-D-phosphohexomutase alpha/beta/alpha" evidence="6">
    <location>
        <begin position="7"/>
        <end position="102"/>
    </location>
</feature>
<evidence type="ECO:0000256" key="3">
    <source>
        <dbReference type="ARBA" id="ARBA00022723"/>
    </source>
</evidence>
<feature type="non-terminal residue" evidence="8">
    <location>
        <position position="235"/>
    </location>
</feature>
<evidence type="ECO:0000259" key="7">
    <source>
        <dbReference type="Pfam" id="PF02880"/>
    </source>
</evidence>
<dbReference type="SUPFAM" id="SSF53738">
    <property type="entry name" value="Phosphoglucomutase, first 3 domains"/>
    <property type="match status" value="2"/>
</dbReference>
<keyword evidence="5" id="KW-0413">Isomerase</keyword>
<keyword evidence="3" id="KW-0479">Metal-binding</keyword>
<dbReference type="GO" id="GO:0046872">
    <property type="term" value="F:metal ion binding"/>
    <property type="evidence" value="ECO:0007669"/>
    <property type="project" value="UniProtKB-KW"/>
</dbReference>
<comment type="cofactor">
    <cofactor evidence="1">
        <name>Mg(2+)</name>
        <dbReference type="ChEBI" id="CHEBI:18420"/>
    </cofactor>
</comment>
<dbReference type="InterPro" id="IPR005846">
    <property type="entry name" value="A-D-PHexomutase_a/b/a-III"/>
</dbReference>
<reference evidence="9" key="1">
    <citation type="submission" date="2017-09" db="EMBL/GenBank/DDBJ databases">
        <title>Depth-based differentiation of microbial function through sediment-hosted aquifers and enrichment of novel symbionts in the deep terrestrial subsurface.</title>
        <authorList>
            <person name="Probst A.J."/>
            <person name="Ladd B."/>
            <person name="Jarett J.K."/>
            <person name="Geller-Mcgrath D.E."/>
            <person name="Sieber C.M.K."/>
            <person name="Emerson J.B."/>
            <person name="Anantharaman K."/>
            <person name="Thomas B.C."/>
            <person name="Malmstrom R."/>
            <person name="Stieglmeier M."/>
            <person name="Klingl A."/>
            <person name="Woyke T."/>
            <person name="Ryan C.M."/>
            <person name="Banfield J.F."/>
        </authorList>
    </citation>
    <scope>NUCLEOTIDE SEQUENCE [LARGE SCALE GENOMIC DNA]</scope>
</reference>
<evidence type="ECO:0000313" key="8">
    <source>
        <dbReference type="EMBL" id="PIV31719.1"/>
    </source>
</evidence>
<gene>
    <name evidence="8" type="ORF">COS33_01765</name>
</gene>
<dbReference type="InterPro" id="IPR005841">
    <property type="entry name" value="Alpha-D-phosphohexomutase_SF"/>
</dbReference>
<dbReference type="Gene3D" id="3.40.120.10">
    <property type="entry name" value="Alpha-D-Glucose-1,6-Bisphosphate, subunit A, domain 3"/>
    <property type="match status" value="2"/>
</dbReference>
<dbReference type="EMBL" id="PEUH01000040">
    <property type="protein sequence ID" value="PIV31719.1"/>
    <property type="molecule type" value="Genomic_DNA"/>
</dbReference>